<accession>A0ACB7ICB8</accession>
<dbReference type="EMBL" id="CM004387">
    <property type="protein sequence ID" value="KAG8662130.1"/>
    <property type="molecule type" value="Genomic_DNA"/>
</dbReference>
<protein>
    <submittedName>
        <fullName evidence="1">Uncharacterized protein</fullName>
    </submittedName>
</protein>
<dbReference type="Proteomes" id="UP000091857">
    <property type="component" value="Chromosome 1"/>
</dbReference>
<evidence type="ECO:0000313" key="2">
    <source>
        <dbReference type="Proteomes" id="UP000091857"/>
    </source>
</evidence>
<keyword evidence="2" id="KW-1185">Reference proteome</keyword>
<comment type="caution">
    <text evidence="1">The sequence shown here is derived from an EMBL/GenBank/DDBJ whole genome shotgun (WGS) entry which is preliminary data.</text>
</comment>
<sequence length="74" mass="8364">MAVVCSESRFMNISLVNTVLVKPCNKIQFSEISGTIKLIKHIVHSWNRKSIPNSNRIKSPVIYTKSPRAVLLLN</sequence>
<reference evidence="2" key="1">
    <citation type="journal article" date="2016" name="Nat. Biotechnol.">
        <title>Sequencing wild and cultivated cassava and related species reveals extensive interspecific hybridization and genetic diversity.</title>
        <authorList>
            <person name="Bredeson J.V."/>
            <person name="Lyons J.B."/>
            <person name="Prochnik S.E."/>
            <person name="Wu G.A."/>
            <person name="Ha C.M."/>
            <person name="Edsinger-Gonzales E."/>
            <person name="Grimwood J."/>
            <person name="Schmutz J."/>
            <person name="Rabbi I.Y."/>
            <person name="Egesi C."/>
            <person name="Nauluvula P."/>
            <person name="Lebot V."/>
            <person name="Ndunguru J."/>
            <person name="Mkamilo G."/>
            <person name="Bart R.S."/>
            <person name="Setter T.L."/>
            <person name="Gleadow R.M."/>
            <person name="Kulakow P."/>
            <person name="Ferguson M.E."/>
            <person name="Rounsley S."/>
            <person name="Rokhsar D.S."/>
        </authorList>
    </citation>
    <scope>NUCLEOTIDE SEQUENCE [LARGE SCALE GENOMIC DNA]</scope>
    <source>
        <strain evidence="2">cv. AM560-2</strain>
    </source>
</reference>
<proteinExistence type="predicted"/>
<organism evidence="1 2">
    <name type="scientific">Manihot esculenta</name>
    <name type="common">Cassava</name>
    <name type="synonym">Jatropha manihot</name>
    <dbReference type="NCBI Taxonomy" id="3983"/>
    <lineage>
        <taxon>Eukaryota</taxon>
        <taxon>Viridiplantae</taxon>
        <taxon>Streptophyta</taxon>
        <taxon>Embryophyta</taxon>
        <taxon>Tracheophyta</taxon>
        <taxon>Spermatophyta</taxon>
        <taxon>Magnoliopsida</taxon>
        <taxon>eudicotyledons</taxon>
        <taxon>Gunneridae</taxon>
        <taxon>Pentapetalae</taxon>
        <taxon>rosids</taxon>
        <taxon>fabids</taxon>
        <taxon>Malpighiales</taxon>
        <taxon>Euphorbiaceae</taxon>
        <taxon>Crotonoideae</taxon>
        <taxon>Manihoteae</taxon>
        <taxon>Manihot</taxon>
    </lineage>
</organism>
<evidence type="ECO:0000313" key="1">
    <source>
        <dbReference type="EMBL" id="KAG8662130.1"/>
    </source>
</evidence>
<gene>
    <name evidence="1" type="ORF">MANES_01G067233v8</name>
</gene>
<name>A0ACB7ICB8_MANES</name>